<dbReference type="HOGENOM" id="CLU_061145_0_0_2"/>
<sequence length="368" mass="41606">MKVEYRNIPHGGGKISTIGIGAGSLHESRPQEIKDIISYGMEHGINLIDTVMYDSSAVEPIEQALKGQRDDMIMQMHLGAVYPKGTYSRTRVLSKLKRGFEQELKKYGTDYADIGIIHCVDEVRDFEKIMSNGIFDYARKLKKDGTIRYLGFSSHSADICRRFIETGEIDIFMFSLNAAYDFKPSRGKLVLSHERMELYRECEKRGIGITVMKPYDGGQLLNAKTSPFRHSMTIPQCIQYALDRPAVLSCLPGVRSRADLEDVLKYYSASGEERDYSFIGSLPHRDIQGACIYCNHCQPCPSGIDIGSVIKYLDLANAGDELAKDHYMKLSKNAHDCIECGVCEKNCPFHVDIRGRMMEAKNYFDKLK</sequence>
<protein>
    <submittedName>
        <fullName evidence="2">Oxidoreductase, aldo/keto reductase family</fullName>
    </submittedName>
</protein>
<dbReference type="Pfam" id="PF00248">
    <property type="entry name" value="Aldo_ket_red"/>
    <property type="match status" value="1"/>
</dbReference>
<organism evidence="2 3">
    <name type="scientific">Methanosarcina barkeri str. Wiesmoor</name>
    <dbReference type="NCBI Taxonomy" id="1434109"/>
    <lineage>
        <taxon>Archaea</taxon>
        <taxon>Methanobacteriati</taxon>
        <taxon>Methanobacteriota</taxon>
        <taxon>Stenosarchaea group</taxon>
        <taxon>Methanomicrobia</taxon>
        <taxon>Methanosarcinales</taxon>
        <taxon>Methanosarcinaceae</taxon>
        <taxon>Methanosarcina</taxon>
    </lineage>
</organism>
<dbReference type="RefSeq" id="WP_011305806.1">
    <property type="nucleotide sequence ID" value="NZ_CP009526.1"/>
</dbReference>
<feature type="domain" description="4Fe-4S ferredoxin-type" evidence="1">
    <location>
        <begin position="328"/>
        <end position="356"/>
    </location>
</feature>
<dbReference type="GeneID" id="24821615"/>
<dbReference type="KEGG" id="mbw:MSBRW_0223"/>
<dbReference type="Pfam" id="PF13534">
    <property type="entry name" value="Fer4_17"/>
    <property type="match status" value="1"/>
</dbReference>
<dbReference type="InterPro" id="IPR036812">
    <property type="entry name" value="NAD(P)_OxRdtase_dom_sf"/>
</dbReference>
<evidence type="ECO:0000313" key="3">
    <source>
        <dbReference type="Proteomes" id="UP000033038"/>
    </source>
</evidence>
<dbReference type="CDD" id="cd19100">
    <property type="entry name" value="AKR_unchar"/>
    <property type="match status" value="1"/>
</dbReference>
<dbReference type="EMBL" id="CP009526">
    <property type="protein sequence ID" value="AKB49476.1"/>
    <property type="molecule type" value="Genomic_DNA"/>
</dbReference>
<dbReference type="SUPFAM" id="SSF46548">
    <property type="entry name" value="alpha-helical ferredoxin"/>
    <property type="match status" value="1"/>
</dbReference>
<dbReference type="InterPro" id="IPR017896">
    <property type="entry name" value="4Fe4S_Fe-S-bd"/>
</dbReference>
<dbReference type="AlphaFoldDB" id="A0A0E3LKG4"/>
<dbReference type="PROSITE" id="PS00198">
    <property type="entry name" value="4FE4S_FER_1"/>
    <property type="match status" value="1"/>
</dbReference>
<evidence type="ECO:0000259" key="1">
    <source>
        <dbReference type="PROSITE" id="PS51379"/>
    </source>
</evidence>
<dbReference type="Gene3D" id="3.30.70.20">
    <property type="match status" value="1"/>
</dbReference>
<gene>
    <name evidence="2" type="ORF">MSBRW_0223</name>
</gene>
<dbReference type="PATRIC" id="fig|1434109.4.peg.248"/>
<dbReference type="PANTHER" id="PTHR43312">
    <property type="entry name" value="D-THREO-ALDOSE 1-DEHYDROGENASE"/>
    <property type="match status" value="1"/>
</dbReference>
<dbReference type="PANTHER" id="PTHR43312:SF1">
    <property type="entry name" value="NADP-DEPENDENT OXIDOREDUCTASE DOMAIN-CONTAINING PROTEIN"/>
    <property type="match status" value="1"/>
</dbReference>
<proteinExistence type="predicted"/>
<evidence type="ECO:0000313" key="2">
    <source>
        <dbReference type="EMBL" id="AKB49476.1"/>
    </source>
</evidence>
<accession>A0A0E3LKG4</accession>
<dbReference type="PROSITE" id="PS51379">
    <property type="entry name" value="4FE4S_FER_2"/>
    <property type="match status" value="1"/>
</dbReference>
<dbReference type="InterPro" id="IPR023210">
    <property type="entry name" value="NADP_OxRdtase_dom"/>
</dbReference>
<dbReference type="GO" id="GO:0016491">
    <property type="term" value="F:oxidoreductase activity"/>
    <property type="evidence" value="ECO:0007669"/>
    <property type="project" value="UniProtKB-ARBA"/>
</dbReference>
<dbReference type="InterPro" id="IPR017900">
    <property type="entry name" value="4Fe4S_Fe_S_CS"/>
</dbReference>
<dbReference type="InterPro" id="IPR053135">
    <property type="entry name" value="AKR2_Oxidoreductase"/>
</dbReference>
<name>A0A0E3LKG4_METBA</name>
<dbReference type="Proteomes" id="UP000033038">
    <property type="component" value="Chromosome"/>
</dbReference>
<dbReference type="SUPFAM" id="SSF51430">
    <property type="entry name" value="NAD(P)-linked oxidoreductase"/>
    <property type="match status" value="1"/>
</dbReference>
<dbReference type="Gene3D" id="3.20.20.100">
    <property type="entry name" value="NADP-dependent oxidoreductase domain"/>
    <property type="match status" value="1"/>
</dbReference>
<reference evidence="2 3" key="1">
    <citation type="submission" date="2014-07" db="EMBL/GenBank/DDBJ databases">
        <title>Methanogenic archaea and the global carbon cycle.</title>
        <authorList>
            <person name="Henriksen J.R."/>
            <person name="Luke J."/>
            <person name="Reinhart S."/>
            <person name="Benedict M.N."/>
            <person name="Youngblut N.D."/>
            <person name="Metcalf M.E."/>
            <person name="Whitaker R.J."/>
            <person name="Metcalf W.W."/>
        </authorList>
    </citation>
    <scope>NUCLEOTIDE SEQUENCE [LARGE SCALE GENOMIC DNA]</scope>
    <source>
        <strain evidence="2 3">Wiesmoor</strain>
    </source>
</reference>